<evidence type="ECO:0000256" key="1">
    <source>
        <dbReference type="SAM" id="MobiDB-lite"/>
    </source>
</evidence>
<gene>
    <name evidence="3" type="ORF">C2845_PM08G10310</name>
</gene>
<dbReference type="Proteomes" id="UP000275267">
    <property type="component" value="Unassembled WGS sequence"/>
</dbReference>
<dbReference type="InterPro" id="IPR050164">
    <property type="entry name" value="Peptidase_C19"/>
</dbReference>
<dbReference type="Gene3D" id="3.90.70.10">
    <property type="entry name" value="Cysteine proteinases"/>
    <property type="match status" value="1"/>
</dbReference>
<dbReference type="GO" id="GO:0005829">
    <property type="term" value="C:cytosol"/>
    <property type="evidence" value="ECO:0007669"/>
    <property type="project" value="TreeGrafter"/>
</dbReference>
<evidence type="ECO:0000313" key="4">
    <source>
        <dbReference type="Proteomes" id="UP000275267"/>
    </source>
</evidence>
<dbReference type="PANTHER" id="PTHR24006:SF807">
    <property type="entry name" value="OS08G0527100 PROTEIN"/>
    <property type="match status" value="1"/>
</dbReference>
<dbReference type="InterPro" id="IPR038765">
    <property type="entry name" value="Papain-like_cys_pep_sf"/>
</dbReference>
<name>A0A3L6QXU6_PANMI</name>
<feature type="compositionally biased region" description="Polar residues" evidence="1">
    <location>
        <begin position="1"/>
        <end position="13"/>
    </location>
</feature>
<evidence type="ECO:0000313" key="3">
    <source>
        <dbReference type="EMBL" id="RLM91770.1"/>
    </source>
</evidence>
<dbReference type="GO" id="GO:0005634">
    <property type="term" value="C:nucleus"/>
    <property type="evidence" value="ECO:0007669"/>
    <property type="project" value="TreeGrafter"/>
</dbReference>
<dbReference type="GO" id="GO:0016579">
    <property type="term" value="P:protein deubiquitination"/>
    <property type="evidence" value="ECO:0007669"/>
    <property type="project" value="InterPro"/>
</dbReference>
<feature type="domain" description="USP" evidence="2">
    <location>
        <begin position="1"/>
        <end position="194"/>
    </location>
</feature>
<dbReference type="GO" id="GO:0004843">
    <property type="term" value="F:cysteine-type deubiquitinase activity"/>
    <property type="evidence" value="ECO:0007669"/>
    <property type="project" value="InterPro"/>
</dbReference>
<protein>
    <submittedName>
        <fullName evidence="3">Ubiquitin carboxyl-terminal hydrolase 2-like</fullName>
    </submittedName>
</protein>
<dbReference type="InterPro" id="IPR001394">
    <property type="entry name" value="Peptidase_C19_UCH"/>
</dbReference>
<dbReference type="PANTHER" id="PTHR24006">
    <property type="entry name" value="UBIQUITIN CARBOXYL-TERMINAL HYDROLASE"/>
    <property type="match status" value="1"/>
</dbReference>
<dbReference type="AlphaFoldDB" id="A0A3L6QXU6"/>
<accession>A0A3L6QXU6</accession>
<dbReference type="STRING" id="4540.A0A3L6QXU6"/>
<feature type="compositionally biased region" description="Basic and acidic residues" evidence="1">
    <location>
        <begin position="15"/>
        <end position="29"/>
    </location>
</feature>
<dbReference type="InterPro" id="IPR028889">
    <property type="entry name" value="USP"/>
</dbReference>
<comment type="caution">
    <text evidence="3">The sequence shown here is derived from an EMBL/GenBank/DDBJ whole genome shotgun (WGS) entry which is preliminary data.</text>
</comment>
<feature type="region of interest" description="Disordered" evidence="1">
    <location>
        <begin position="1"/>
        <end position="37"/>
    </location>
</feature>
<organism evidence="3 4">
    <name type="scientific">Panicum miliaceum</name>
    <name type="common">Proso millet</name>
    <name type="synonym">Broomcorn millet</name>
    <dbReference type="NCBI Taxonomy" id="4540"/>
    <lineage>
        <taxon>Eukaryota</taxon>
        <taxon>Viridiplantae</taxon>
        <taxon>Streptophyta</taxon>
        <taxon>Embryophyta</taxon>
        <taxon>Tracheophyta</taxon>
        <taxon>Spermatophyta</taxon>
        <taxon>Magnoliopsida</taxon>
        <taxon>Liliopsida</taxon>
        <taxon>Poales</taxon>
        <taxon>Poaceae</taxon>
        <taxon>PACMAD clade</taxon>
        <taxon>Panicoideae</taxon>
        <taxon>Panicodae</taxon>
        <taxon>Paniceae</taxon>
        <taxon>Panicinae</taxon>
        <taxon>Panicum</taxon>
        <taxon>Panicum sect. Panicum</taxon>
    </lineage>
</organism>
<dbReference type="SUPFAM" id="SSF54001">
    <property type="entry name" value="Cysteine proteinases"/>
    <property type="match status" value="1"/>
</dbReference>
<dbReference type="OrthoDB" id="688062at2759"/>
<reference evidence="4" key="1">
    <citation type="journal article" date="2019" name="Nat. Commun.">
        <title>The genome of broomcorn millet.</title>
        <authorList>
            <person name="Zou C."/>
            <person name="Miki D."/>
            <person name="Li D."/>
            <person name="Tang Q."/>
            <person name="Xiao L."/>
            <person name="Rajput S."/>
            <person name="Deng P."/>
            <person name="Jia W."/>
            <person name="Huang R."/>
            <person name="Zhang M."/>
            <person name="Sun Y."/>
            <person name="Hu J."/>
            <person name="Fu X."/>
            <person name="Schnable P.S."/>
            <person name="Li F."/>
            <person name="Zhang H."/>
            <person name="Feng B."/>
            <person name="Zhu X."/>
            <person name="Liu R."/>
            <person name="Schnable J.C."/>
            <person name="Zhu J.-K."/>
            <person name="Zhang H."/>
        </authorList>
    </citation>
    <scope>NUCLEOTIDE SEQUENCE [LARGE SCALE GENOMIC DNA]</scope>
</reference>
<evidence type="ECO:0000259" key="2">
    <source>
        <dbReference type="PROSITE" id="PS50235"/>
    </source>
</evidence>
<dbReference type="Pfam" id="PF00443">
    <property type="entry name" value="UCH"/>
    <property type="match status" value="1"/>
</dbReference>
<dbReference type="PROSITE" id="PS50235">
    <property type="entry name" value="USP_3"/>
    <property type="match status" value="1"/>
</dbReference>
<dbReference type="EMBL" id="PQIB02000010">
    <property type="protein sequence ID" value="RLM91770.1"/>
    <property type="molecule type" value="Genomic_DNA"/>
</dbReference>
<sequence>MVASINGSTSVVWDQTERDHHGKAEEKGDLFSAHDNQNASTLNQGTRMQIELKNTAHQVGESPNNQKGRQANKAIVLSTLPPVLTLHVARFVDTEKRLGHAKFDENLDVGEYLDPRSEDKKDARYRLVGVIEHIGNSLKQCHYVAYVRGSRTGSKQQQSSGSSTWFHVSDSIIREVSLANVLKCEAYLLFYEKIED</sequence>
<keyword evidence="4" id="KW-1185">Reference proteome</keyword>
<proteinExistence type="predicted"/>